<dbReference type="FunFam" id="1.20.1280.290:FF:000004">
    <property type="entry name" value="Sugar transporter SWEET"/>
    <property type="match status" value="1"/>
</dbReference>
<evidence type="ECO:0000256" key="9">
    <source>
        <dbReference type="ARBA" id="ARBA00022737"/>
    </source>
</evidence>
<keyword evidence="6" id="KW-1003">Cell membrane</keyword>
<dbReference type="AlphaFoldDB" id="A0ABD3PUS4"/>
<sequence>MSSFALVMETQVCPTIGAILSNLAFSAPIKSLRSAVNEGNLGDLNPTPWAFMLGNTVGWLAYAFITSDLYVFFANVFGLLFSIYLNIGAMKLQYYDEVRKSAPSIQLAVANNISEADEQQDEDDNEGADANEIRGGNTEHKQDMQSFTSHEIKVLSVIVTWVLILSMTSLASKSRENMERVVGISVNINLMLFYGAPLSKISTVLRSKSSSTIHFWTMVMNTTNSFFWCAYAFGIEDYYILIPNGIGFTFGLIQVLLYCMFPHQAAAVSTEGTAQFLNDDSRQKEPENELL</sequence>
<evidence type="ECO:0000256" key="11">
    <source>
        <dbReference type="ARBA" id="ARBA00023034"/>
    </source>
</evidence>
<keyword evidence="7" id="KW-0762">Sugar transport</keyword>
<evidence type="ECO:0000256" key="13">
    <source>
        <dbReference type="SAM" id="MobiDB-lite"/>
    </source>
</evidence>
<keyword evidence="16" id="KW-1185">Reference proteome</keyword>
<name>A0ABD3PUS4_9STRA</name>
<evidence type="ECO:0000256" key="3">
    <source>
        <dbReference type="ARBA" id="ARBA00007809"/>
    </source>
</evidence>
<evidence type="ECO:0000256" key="4">
    <source>
        <dbReference type="ARBA" id="ARBA00021741"/>
    </source>
</evidence>
<gene>
    <name evidence="15" type="ORF">ACHAWO_003534</name>
</gene>
<dbReference type="Gene3D" id="1.20.1280.290">
    <property type="match status" value="2"/>
</dbReference>
<feature type="transmembrane region" description="Helical" evidence="14">
    <location>
        <begin position="239"/>
        <end position="261"/>
    </location>
</feature>
<protein>
    <recommendedName>
        <fullName evidence="4">Sugar transporter SWEET1</fullName>
    </recommendedName>
</protein>
<proteinExistence type="inferred from homology"/>
<evidence type="ECO:0000256" key="8">
    <source>
        <dbReference type="ARBA" id="ARBA00022692"/>
    </source>
</evidence>
<keyword evidence="5" id="KW-0813">Transport</keyword>
<comment type="caution">
    <text evidence="15">The sequence shown here is derived from an EMBL/GenBank/DDBJ whole genome shotgun (WGS) entry which is preliminary data.</text>
</comment>
<dbReference type="InterPro" id="IPR047664">
    <property type="entry name" value="SWEET"/>
</dbReference>
<dbReference type="GO" id="GO:0000139">
    <property type="term" value="C:Golgi membrane"/>
    <property type="evidence" value="ECO:0007669"/>
    <property type="project" value="UniProtKB-SubCell"/>
</dbReference>
<dbReference type="InterPro" id="IPR004316">
    <property type="entry name" value="SWEET_rpt"/>
</dbReference>
<evidence type="ECO:0000256" key="1">
    <source>
        <dbReference type="ARBA" id="ARBA00004651"/>
    </source>
</evidence>
<organism evidence="15 16">
    <name type="scientific">Cyclotella atomus</name>
    <dbReference type="NCBI Taxonomy" id="382360"/>
    <lineage>
        <taxon>Eukaryota</taxon>
        <taxon>Sar</taxon>
        <taxon>Stramenopiles</taxon>
        <taxon>Ochrophyta</taxon>
        <taxon>Bacillariophyta</taxon>
        <taxon>Coscinodiscophyceae</taxon>
        <taxon>Thalassiosirophycidae</taxon>
        <taxon>Stephanodiscales</taxon>
        <taxon>Stephanodiscaceae</taxon>
        <taxon>Cyclotella</taxon>
    </lineage>
</organism>
<evidence type="ECO:0000256" key="12">
    <source>
        <dbReference type="ARBA" id="ARBA00023136"/>
    </source>
</evidence>
<evidence type="ECO:0000313" key="15">
    <source>
        <dbReference type="EMBL" id="KAL3790986.1"/>
    </source>
</evidence>
<feature type="compositionally biased region" description="Acidic residues" evidence="13">
    <location>
        <begin position="116"/>
        <end position="129"/>
    </location>
</feature>
<keyword evidence="9" id="KW-0677">Repeat</keyword>
<accession>A0ABD3PUS4</accession>
<reference evidence="15 16" key="1">
    <citation type="submission" date="2024-10" db="EMBL/GenBank/DDBJ databases">
        <title>Updated reference genomes for cyclostephanoid diatoms.</title>
        <authorList>
            <person name="Roberts W.R."/>
            <person name="Alverson A.J."/>
        </authorList>
    </citation>
    <scope>NUCLEOTIDE SEQUENCE [LARGE SCALE GENOMIC DNA]</scope>
    <source>
        <strain evidence="15 16">AJA010-31</strain>
    </source>
</reference>
<evidence type="ECO:0000256" key="14">
    <source>
        <dbReference type="SAM" id="Phobius"/>
    </source>
</evidence>
<keyword evidence="11" id="KW-0333">Golgi apparatus</keyword>
<dbReference type="Pfam" id="PF03083">
    <property type="entry name" value="MtN3_slv"/>
    <property type="match status" value="2"/>
</dbReference>
<feature type="transmembrane region" description="Helical" evidence="14">
    <location>
        <begin position="59"/>
        <end position="85"/>
    </location>
</feature>
<evidence type="ECO:0000256" key="5">
    <source>
        <dbReference type="ARBA" id="ARBA00022448"/>
    </source>
</evidence>
<feature type="transmembrane region" description="Helical" evidence="14">
    <location>
        <begin position="154"/>
        <end position="172"/>
    </location>
</feature>
<comment type="subcellular location">
    <subcellularLocation>
        <location evidence="1">Cell membrane</location>
        <topology evidence="1">Multi-pass membrane protein</topology>
    </subcellularLocation>
    <subcellularLocation>
        <location evidence="2">Golgi apparatus membrane</location>
        <topology evidence="2">Multi-pass membrane protein</topology>
    </subcellularLocation>
</comment>
<comment type="similarity">
    <text evidence="3">Belongs to the SWEET sugar transporter family.</text>
</comment>
<evidence type="ECO:0000256" key="6">
    <source>
        <dbReference type="ARBA" id="ARBA00022475"/>
    </source>
</evidence>
<feature type="transmembrane region" description="Helical" evidence="14">
    <location>
        <begin position="213"/>
        <end position="233"/>
    </location>
</feature>
<dbReference type="Proteomes" id="UP001530400">
    <property type="component" value="Unassembled WGS sequence"/>
</dbReference>
<evidence type="ECO:0000313" key="16">
    <source>
        <dbReference type="Proteomes" id="UP001530400"/>
    </source>
</evidence>
<feature type="transmembrane region" description="Helical" evidence="14">
    <location>
        <begin position="184"/>
        <end position="201"/>
    </location>
</feature>
<keyword evidence="12 14" id="KW-0472">Membrane</keyword>
<dbReference type="EMBL" id="JALLPJ020000477">
    <property type="protein sequence ID" value="KAL3790986.1"/>
    <property type="molecule type" value="Genomic_DNA"/>
</dbReference>
<keyword evidence="8 14" id="KW-0812">Transmembrane</keyword>
<evidence type="ECO:0000256" key="10">
    <source>
        <dbReference type="ARBA" id="ARBA00022989"/>
    </source>
</evidence>
<evidence type="ECO:0000256" key="7">
    <source>
        <dbReference type="ARBA" id="ARBA00022597"/>
    </source>
</evidence>
<evidence type="ECO:0000256" key="2">
    <source>
        <dbReference type="ARBA" id="ARBA00004653"/>
    </source>
</evidence>
<keyword evidence="10 14" id="KW-1133">Transmembrane helix</keyword>
<feature type="region of interest" description="Disordered" evidence="13">
    <location>
        <begin position="116"/>
        <end position="140"/>
    </location>
</feature>
<dbReference type="PANTHER" id="PTHR10791">
    <property type="entry name" value="RAG1-ACTIVATING PROTEIN 1"/>
    <property type="match status" value="1"/>
</dbReference>
<dbReference type="GO" id="GO:0005886">
    <property type="term" value="C:plasma membrane"/>
    <property type="evidence" value="ECO:0007669"/>
    <property type="project" value="UniProtKB-SubCell"/>
</dbReference>
<dbReference type="PANTHER" id="PTHR10791:SF30">
    <property type="entry name" value="SUGAR TRANSPORTER SWEET1"/>
    <property type="match status" value="1"/>
</dbReference>